<dbReference type="Proteomes" id="UP000293291">
    <property type="component" value="Unassembled WGS sequence"/>
</dbReference>
<evidence type="ECO:0000313" key="5">
    <source>
        <dbReference type="EMBL" id="RYB99891.1"/>
    </source>
</evidence>
<evidence type="ECO:0000256" key="4">
    <source>
        <dbReference type="ARBA" id="ARBA00023157"/>
    </source>
</evidence>
<dbReference type="GO" id="GO:0052689">
    <property type="term" value="F:carboxylic ester hydrolase activity"/>
    <property type="evidence" value="ECO:0007669"/>
    <property type="project" value="UniProtKB-KW"/>
</dbReference>
<keyword evidence="6" id="KW-1185">Reference proteome</keyword>
<sequence>MRGGARGGTTWLAATALVTGLAAVTTAPVSGASTAASAKPGGCPDVRVVWAGGRARDTVVRELRRVPGQRVSVTAVAPPSRELTADDLDDIRSQGLRHRHFADWRAHARRAVVAVVRSARACPDALVVLGGHSEGAVAARAAARQLAEKDPRSARRHVGGLWLLGDPLQQADDDGAQGVLAGRGPAVPRWVSRSGMLVQRCQWTDPVCGGRPSSPATDDDLSQHYAYDEYSFYGAAGRLPVSETLRWPAIRGAQVRVPLFPRNLRGARFRAMRRPPKGLRLTGTHLVGKAPAGRTVITLEVRSSVVAPAVRRVVRVVLDAGKQAAARGTVLVSRGVEGRPANGASWAGDVSGDGSVVAYTSTATNLVRGDRSSGKRDRGRAYAWDAGTGRTELVSIDAEGRAISGYGVQLSDSGRYVLFDDPWGDRWLRDRVAGTSTLVPVGTGDRATLSLDGRSVTFADGGTARRWNADTGAVLDLGVTGFQAASPNGRYLALVEKGILRIWDTVAATVVANGELPAEPSFCYSAVSSVSDDGRYVVHDRFCDRDGASRPLEVAGMRPLGDWGYDASLATASRSFAVAGIDTVTLGQAGGETRRILAGPRRYPDYYGYEADLTVGEDVPASVAVSPEGRAVAFTDVGYDIAPGAYTDVEQVYLWSAR</sequence>
<dbReference type="Pfam" id="PF01083">
    <property type="entry name" value="Cutinase"/>
    <property type="match status" value="1"/>
</dbReference>
<accession>A0A4Q2S8N2</accession>
<dbReference type="OrthoDB" id="39703at2"/>
<dbReference type="EMBL" id="SDWU01000017">
    <property type="protein sequence ID" value="RYB99891.1"/>
    <property type="molecule type" value="Genomic_DNA"/>
</dbReference>
<dbReference type="SMART" id="SM01110">
    <property type="entry name" value="Cutinase"/>
    <property type="match status" value="1"/>
</dbReference>
<dbReference type="PANTHER" id="PTHR33630">
    <property type="entry name" value="CUTINASE RV1984C-RELATED-RELATED"/>
    <property type="match status" value="1"/>
</dbReference>
<evidence type="ECO:0000313" key="6">
    <source>
        <dbReference type="Proteomes" id="UP000293291"/>
    </source>
</evidence>
<dbReference type="SUPFAM" id="SSF53474">
    <property type="entry name" value="alpha/beta-Hydrolases"/>
    <property type="match status" value="1"/>
</dbReference>
<dbReference type="InterPro" id="IPR029058">
    <property type="entry name" value="AB_hydrolase_fold"/>
</dbReference>
<comment type="caution">
    <text evidence="5">The sequence shown here is derived from an EMBL/GenBank/DDBJ whole genome shotgun (WGS) entry which is preliminary data.</text>
</comment>
<dbReference type="PANTHER" id="PTHR33630:SF9">
    <property type="entry name" value="CUTINASE 4"/>
    <property type="match status" value="1"/>
</dbReference>
<gene>
    <name evidence="5" type="ORF">EUA07_15495</name>
</gene>
<comment type="similarity">
    <text evidence="1">Belongs to the cutinase family.</text>
</comment>
<evidence type="ECO:0000256" key="2">
    <source>
        <dbReference type="ARBA" id="ARBA00022487"/>
    </source>
</evidence>
<keyword evidence="2" id="KW-0719">Serine esterase</keyword>
<dbReference type="InterPro" id="IPR000675">
    <property type="entry name" value="Cutinase/axe"/>
</dbReference>
<evidence type="ECO:0000256" key="1">
    <source>
        <dbReference type="ARBA" id="ARBA00007534"/>
    </source>
</evidence>
<evidence type="ECO:0000256" key="3">
    <source>
        <dbReference type="ARBA" id="ARBA00022801"/>
    </source>
</evidence>
<proteinExistence type="inferred from homology"/>
<dbReference type="SUPFAM" id="SSF82171">
    <property type="entry name" value="DPP6 N-terminal domain-like"/>
    <property type="match status" value="1"/>
</dbReference>
<reference evidence="5 6" key="1">
    <citation type="submission" date="2019-01" db="EMBL/GenBank/DDBJ databases">
        <title>Novel species of Nocardioides.</title>
        <authorList>
            <person name="Liu Q."/>
            <person name="Xin Y.-H."/>
        </authorList>
    </citation>
    <scope>NUCLEOTIDE SEQUENCE [LARGE SCALE GENOMIC DNA]</scope>
    <source>
        <strain evidence="5 6">CGMCC 4.6875</strain>
    </source>
</reference>
<dbReference type="AlphaFoldDB" id="A0A4Q2S8N2"/>
<keyword evidence="3" id="KW-0378">Hydrolase</keyword>
<keyword evidence="4" id="KW-1015">Disulfide bond</keyword>
<dbReference type="RefSeq" id="WP_129456084.1">
    <property type="nucleotide sequence ID" value="NZ_JACXYX010000017.1"/>
</dbReference>
<dbReference type="Gene3D" id="3.40.50.1820">
    <property type="entry name" value="alpha/beta hydrolase"/>
    <property type="match status" value="1"/>
</dbReference>
<name>A0A4Q2S8N2_9ACTN</name>
<protein>
    <submittedName>
        <fullName evidence="5">Cutinase family protein</fullName>
    </submittedName>
</protein>
<organism evidence="5 6">
    <name type="scientific">Nocardioides ganghwensis</name>
    <dbReference type="NCBI Taxonomy" id="252230"/>
    <lineage>
        <taxon>Bacteria</taxon>
        <taxon>Bacillati</taxon>
        <taxon>Actinomycetota</taxon>
        <taxon>Actinomycetes</taxon>
        <taxon>Propionibacteriales</taxon>
        <taxon>Nocardioidaceae</taxon>
        <taxon>Nocardioides</taxon>
    </lineage>
</organism>